<gene>
    <name evidence="1" type="ORF">CH371_12735</name>
</gene>
<dbReference type="RefSeq" id="WP_100759233.1">
    <property type="nucleotide sequence ID" value="NZ_NPDT01000005.1"/>
</dbReference>
<sequence>MKGIILGFLFLFAYSCSKTNVRVHSVDKESLRKRNKVAVLSVDFGTKASESYSFSEGFIYMLFSTNPITDFERERGVQSHHDRYKLAMNKIEEEAHGSLSSLEDRLINRMNMYLLSKKLVPLERSEIVKILKESSLYQTGLFDNAKNLQIGKLATADMIMLNRFEIKLIGVYSRKCEIRLTSKLISVDDGAILAIGEVFMEEELLSEAVLHKAIEKWFDKIDDDSWLFFLNRQVSVFQ</sequence>
<dbReference type="Proteomes" id="UP000231912">
    <property type="component" value="Unassembled WGS sequence"/>
</dbReference>
<comment type="caution">
    <text evidence="1">The sequence shown here is derived from an EMBL/GenBank/DDBJ whole genome shotgun (WGS) entry which is preliminary data.</text>
</comment>
<accession>A0A2M9ZA57</accession>
<evidence type="ECO:0000313" key="2">
    <source>
        <dbReference type="Proteomes" id="UP000231912"/>
    </source>
</evidence>
<proteinExistence type="predicted"/>
<dbReference type="PROSITE" id="PS51257">
    <property type="entry name" value="PROKAR_LIPOPROTEIN"/>
    <property type="match status" value="1"/>
</dbReference>
<dbReference type="AlphaFoldDB" id="A0A2M9ZA57"/>
<dbReference type="EMBL" id="NPDT01000005">
    <property type="protein sequence ID" value="PJZ65264.1"/>
    <property type="molecule type" value="Genomic_DNA"/>
</dbReference>
<reference evidence="1 2" key="1">
    <citation type="submission" date="2017-07" db="EMBL/GenBank/DDBJ databases">
        <title>Leptospira spp. isolated from tropical soils.</title>
        <authorList>
            <person name="Thibeaux R."/>
            <person name="Iraola G."/>
            <person name="Ferres I."/>
            <person name="Bierque E."/>
            <person name="Girault D."/>
            <person name="Soupe-Gilbert M.-E."/>
            <person name="Picardeau M."/>
            <person name="Goarant C."/>
        </authorList>
    </citation>
    <scope>NUCLEOTIDE SEQUENCE [LARGE SCALE GENOMIC DNA]</scope>
    <source>
        <strain evidence="1 2">FH2-C-A2</strain>
    </source>
</reference>
<organism evidence="1 2">
    <name type="scientific">Leptospira wolffii</name>
    <dbReference type="NCBI Taxonomy" id="409998"/>
    <lineage>
        <taxon>Bacteria</taxon>
        <taxon>Pseudomonadati</taxon>
        <taxon>Spirochaetota</taxon>
        <taxon>Spirochaetia</taxon>
        <taxon>Leptospirales</taxon>
        <taxon>Leptospiraceae</taxon>
        <taxon>Leptospira</taxon>
    </lineage>
</organism>
<name>A0A2M9ZA57_9LEPT</name>
<protein>
    <recommendedName>
        <fullName evidence="3">Curli production assembly/transport component CsgG domain protein</fullName>
    </recommendedName>
</protein>
<evidence type="ECO:0000313" key="1">
    <source>
        <dbReference type="EMBL" id="PJZ65264.1"/>
    </source>
</evidence>
<dbReference type="Gene3D" id="3.40.50.10610">
    <property type="entry name" value="ABC-type transport auxiliary lipoprotein component"/>
    <property type="match status" value="1"/>
</dbReference>
<evidence type="ECO:0008006" key="3">
    <source>
        <dbReference type="Google" id="ProtNLM"/>
    </source>
</evidence>